<keyword evidence="2 3" id="KW-0119">Carbohydrate metabolism</keyword>
<feature type="active site" description="Proton acceptor; for ring-opening step" evidence="3">
    <location>
        <position position="137"/>
    </location>
</feature>
<comment type="function">
    <text evidence="3">Catalyzes the reversible isomerization-deamination of glucosamine 6-phosphate (GlcN6P) to form fructose 6-phosphate (Fru6P) and ammonium ion.</text>
</comment>
<dbReference type="NCBIfam" id="TIGR00502">
    <property type="entry name" value="nagB"/>
    <property type="match status" value="1"/>
</dbReference>
<sequence length="241" mass="26641">MNIKTFATQQELDNHAAQIFANLLQSKPNAVLGLATGSTPIGLYNALVQLYKNNEVSFKQAYTFNLDEYIGITPDNPQSYSYFMHEQLFNHIDLPAEHIHLLDGTASDAKEECQRFEEKLTEKPLDIQLLGLGHNGHIAFNEPAEALSAKTHIVKLDEKTLQANARFFASIDEVPKHAMTMGIASIMKAKHILMLVRGADKAAIVKQALQGPITTQVPASLLQLHANVTVLLDEEAGRMLD</sequence>
<evidence type="ECO:0000256" key="2">
    <source>
        <dbReference type="ARBA" id="ARBA00023277"/>
    </source>
</evidence>
<dbReference type="EMBL" id="JBHUHO010000030">
    <property type="protein sequence ID" value="MFD2116515.1"/>
    <property type="molecule type" value="Genomic_DNA"/>
</dbReference>
<feature type="active site" description="Proton acceptor; for enolization step" evidence="3">
    <location>
        <position position="67"/>
    </location>
</feature>
<evidence type="ECO:0000313" key="6">
    <source>
        <dbReference type="Proteomes" id="UP001597362"/>
    </source>
</evidence>
<name>A0ABW4YLA3_9BACL</name>
<dbReference type="RefSeq" id="WP_377772751.1">
    <property type="nucleotide sequence ID" value="NZ_JBHUHO010000030.1"/>
</dbReference>
<organism evidence="5 6">
    <name type="scientific">Paenibacillus yanchengensis</name>
    <dbReference type="NCBI Taxonomy" id="2035833"/>
    <lineage>
        <taxon>Bacteria</taxon>
        <taxon>Bacillati</taxon>
        <taxon>Bacillota</taxon>
        <taxon>Bacilli</taxon>
        <taxon>Bacillales</taxon>
        <taxon>Paenibacillaceae</taxon>
        <taxon>Paenibacillus</taxon>
    </lineage>
</organism>
<feature type="active site" description="For ring-opening step" evidence="3">
    <location>
        <position position="135"/>
    </location>
</feature>
<dbReference type="PANTHER" id="PTHR11280:SF5">
    <property type="entry name" value="GLUCOSAMINE-6-PHOSPHATE ISOMERASE"/>
    <property type="match status" value="1"/>
</dbReference>
<dbReference type="GO" id="GO:0004342">
    <property type="term" value="F:glucosamine-6-phosphate deaminase activity"/>
    <property type="evidence" value="ECO:0007669"/>
    <property type="project" value="UniProtKB-EC"/>
</dbReference>
<dbReference type="InterPro" id="IPR006148">
    <property type="entry name" value="Glc/Gal-6P_isomerase"/>
</dbReference>
<evidence type="ECO:0000256" key="3">
    <source>
        <dbReference type="HAMAP-Rule" id="MF_01241"/>
    </source>
</evidence>
<dbReference type="EC" id="3.5.99.6" evidence="3"/>
<protein>
    <recommendedName>
        <fullName evidence="3">Glucosamine-6-phosphate deaminase</fullName>
        <ecNumber evidence="3">3.5.99.6</ecNumber>
    </recommendedName>
    <alternativeName>
        <fullName evidence="3">GlcN6P deaminase</fullName>
        <shortName evidence="3">GNPDA</shortName>
    </alternativeName>
    <alternativeName>
        <fullName evidence="3">Glucosamine-6-phosphate isomerase</fullName>
    </alternativeName>
</protein>
<evidence type="ECO:0000256" key="1">
    <source>
        <dbReference type="ARBA" id="ARBA00022801"/>
    </source>
</evidence>
<dbReference type="PANTHER" id="PTHR11280">
    <property type="entry name" value="GLUCOSAMINE-6-PHOSPHATE ISOMERASE"/>
    <property type="match status" value="1"/>
</dbReference>
<accession>A0ABW4YLA3</accession>
<comment type="caution">
    <text evidence="3">Lacks conserved residue(s) required for the propagation of feature annotation.</text>
</comment>
<proteinExistence type="inferred from homology"/>
<keyword evidence="6" id="KW-1185">Reference proteome</keyword>
<dbReference type="SUPFAM" id="SSF100950">
    <property type="entry name" value="NagB/RpiA/CoA transferase-like"/>
    <property type="match status" value="1"/>
</dbReference>
<dbReference type="InterPro" id="IPR004547">
    <property type="entry name" value="Glucosamine6P_isomerase"/>
</dbReference>
<dbReference type="HAMAP" id="MF_01241">
    <property type="entry name" value="GlcN6P_deamin"/>
    <property type="match status" value="1"/>
</dbReference>
<gene>
    <name evidence="3 5" type="primary">nagB</name>
    <name evidence="5" type="ORF">ACFSJH_12355</name>
</gene>
<dbReference type="Gene3D" id="3.40.50.1360">
    <property type="match status" value="1"/>
</dbReference>
<evidence type="ECO:0000313" key="5">
    <source>
        <dbReference type="EMBL" id="MFD2116515.1"/>
    </source>
</evidence>
<comment type="catalytic activity">
    <reaction evidence="3">
        <text>alpha-D-glucosamine 6-phosphate + H2O = beta-D-fructose 6-phosphate + NH4(+)</text>
        <dbReference type="Rhea" id="RHEA:12172"/>
        <dbReference type="ChEBI" id="CHEBI:15377"/>
        <dbReference type="ChEBI" id="CHEBI:28938"/>
        <dbReference type="ChEBI" id="CHEBI:57634"/>
        <dbReference type="ChEBI" id="CHEBI:75989"/>
        <dbReference type="EC" id="3.5.99.6"/>
    </reaction>
</comment>
<comment type="pathway">
    <text evidence="3">Amino-sugar metabolism; N-acetylneuraminate degradation; D-fructose 6-phosphate from N-acetylneuraminate: step 5/5.</text>
</comment>
<dbReference type="InterPro" id="IPR037171">
    <property type="entry name" value="NagB/RpiA_transferase-like"/>
</dbReference>
<dbReference type="Pfam" id="PF01182">
    <property type="entry name" value="Glucosamine_iso"/>
    <property type="match status" value="1"/>
</dbReference>
<feature type="active site" description="For ring-opening step" evidence="3">
    <location>
        <position position="142"/>
    </location>
</feature>
<reference evidence="6" key="1">
    <citation type="journal article" date="2019" name="Int. J. Syst. Evol. Microbiol.">
        <title>The Global Catalogue of Microorganisms (GCM) 10K type strain sequencing project: providing services to taxonomists for standard genome sequencing and annotation.</title>
        <authorList>
            <consortium name="The Broad Institute Genomics Platform"/>
            <consortium name="The Broad Institute Genome Sequencing Center for Infectious Disease"/>
            <person name="Wu L."/>
            <person name="Ma J."/>
        </authorList>
    </citation>
    <scope>NUCLEOTIDE SEQUENCE [LARGE SCALE GENOMIC DNA]</scope>
    <source>
        <strain evidence="6">GH52</strain>
    </source>
</reference>
<evidence type="ECO:0000259" key="4">
    <source>
        <dbReference type="Pfam" id="PF01182"/>
    </source>
</evidence>
<dbReference type="CDD" id="cd01399">
    <property type="entry name" value="GlcN6P_deaminase"/>
    <property type="match status" value="1"/>
</dbReference>
<keyword evidence="1 3" id="KW-0378">Hydrolase</keyword>
<feature type="domain" description="Glucosamine/galactosamine-6-phosphate isomerase" evidence="4">
    <location>
        <begin position="9"/>
        <end position="227"/>
    </location>
</feature>
<comment type="similarity">
    <text evidence="3">Belongs to the glucosamine/galactosamine-6-phosphate isomerase family. NagB subfamily.</text>
</comment>
<dbReference type="Proteomes" id="UP001597362">
    <property type="component" value="Unassembled WGS sequence"/>
</dbReference>
<comment type="caution">
    <text evidence="5">The sequence shown here is derived from an EMBL/GenBank/DDBJ whole genome shotgun (WGS) entry which is preliminary data.</text>
</comment>